<accession>A0A0P7BFN9</accession>
<dbReference type="PANTHER" id="PTHR39336">
    <property type="entry name" value="PYRIDOXAMINE PHOSPHATE OXIDASE FAMILY PROTEIN (AFU_ORTHOLOGUE AFUA_6G11440)"/>
    <property type="match status" value="1"/>
</dbReference>
<dbReference type="Pfam" id="PF01243">
    <property type="entry name" value="PNPOx_N"/>
    <property type="match status" value="1"/>
</dbReference>
<dbReference type="SUPFAM" id="SSF50475">
    <property type="entry name" value="FMN-binding split barrel"/>
    <property type="match status" value="1"/>
</dbReference>
<dbReference type="RefSeq" id="WP_055143983.1">
    <property type="nucleotide sequence ID" value="NZ_JXSZ01000005.1"/>
</dbReference>
<evidence type="ECO:0000313" key="2">
    <source>
        <dbReference type="EMBL" id="KPM49682.1"/>
    </source>
</evidence>
<dbReference type="PANTHER" id="PTHR39336:SF1">
    <property type="entry name" value="PYRIDOXAMINE PHOSPHATE OXIDASE FAMILY PROTEIN (AFU_ORTHOLOGUE AFUA_6G11440)"/>
    <property type="match status" value="1"/>
</dbReference>
<dbReference type="AlphaFoldDB" id="A0A0P7BFN9"/>
<comment type="caution">
    <text evidence="2">The sequence shown here is derived from an EMBL/GenBank/DDBJ whole genome shotgun (WGS) entry which is preliminary data.</text>
</comment>
<dbReference type="Proteomes" id="UP000050454">
    <property type="component" value="Unassembled WGS sequence"/>
</dbReference>
<sequence length="179" mass="20650">MAKLLPHITEEIKDFIHSQHIFFTGTAMKDGLVNVSPKGMDALRVLDDKTIVWRNLTGSGNETATHVRELNRITLMWCAFEGKPMILRCYGTAVVFHERDKEFEQYNSMFPPDNGARQIFKVNIERVQTSCGFAVPLMDFKEDRQVLAKWSDNKGREGIRDYWQEKNLKTFDGVDTGIF</sequence>
<dbReference type="OrthoDB" id="115989at2"/>
<organism evidence="2 3">
    <name type="scientific">Jiulongibacter sediminis</name>
    <dbReference type="NCBI Taxonomy" id="1605367"/>
    <lineage>
        <taxon>Bacteria</taxon>
        <taxon>Pseudomonadati</taxon>
        <taxon>Bacteroidota</taxon>
        <taxon>Cytophagia</taxon>
        <taxon>Cytophagales</taxon>
        <taxon>Leadbetterellaceae</taxon>
        <taxon>Jiulongibacter</taxon>
    </lineage>
</organism>
<dbReference type="PATRIC" id="fig|1605367.3.peg.2060"/>
<protein>
    <submittedName>
        <fullName evidence="2">Pyridoxamine 5'-phosphate oxidase</fullName>
    </submittedName>
</protein>
<dbReference type="Gene3D" id="2.30.110.10">
    <property type="entry name" value="Electron Transport, Fmn-binding Protein, Chain A"/>
    <property type="match status" value="1"/>
</dbReference>
<reference evidence="2 3" key="1">
    <citation type="submission" date="2015-07" db="EMBL/GenBank/DDBJ databases">
        <title>The draft genome sequence of Leadbetterella sp. JN14-9.</title>
        <authorList>
            <person name="Liu Y."/>
            <person name="Du J."/>
            <person name="Shao Z."/>
        </authorList>
    </citation>
    <scope>NUCLEOTIDE SEQUENCE [LARGE SCALE GENOMIC DNA]</scope>
    <source>
        <strain evidence="2 3">JN14-9</strain>
    </source>
</reference>
<dbReference type="STRING" id="1605367.AFM12_03575"/>
<evidence type="ECO:0000313" key="3">
    <source>
        <dbReference type="Proteomes" id="UP000050454"/>
    </source>
</evidence>
<evidence type="ECO:0000259" key="1">
    <source>
        <dbReference type="Pfam" id="PF01243"/>
    </source>
</evidence>
<keyword evidence="3" id="KW-1185">Reference proteome</keyword>
<feature type="domain" description="Pyridoxamine 5'-phosphate oxidase N-terminal" evidence="1">
    <location>
        <begin position="8"/>
        <end position="131"/>
    </location>
</feature>
<dbReference type="InterPro" id="IPR011576">
    <property type="entry name" value="Pyridox_Oxase_N"/>
</dbReference>
<gene>
    <name evidence="2" type="ORF">AFM12_03575</name>
</gene>
<dbReference type="EMBL" id="LGTQ01000005">
    <property type="protein sequence ID" value="KPM49682.1"/>
    <property type="molecule type" value="Genomic_DNA"/>
</dbReference>
<dbReference type="InterPro" id="IPR012349">
    <property type="entry name" value="Split_barrel_FMN-bd"/>
</dbReference>
<name>A0A0P7BFN9_9BACT</name>
<proteinExistence type="predicted"/>